<dbReference type="NCBIfam" id="TIGR04183">
    <property type="entry name" value="Por_Secre_tail"/>
    <property type="match status" value="1"/>
</dbReference>
<evidence type="ECO:0000313" key="4">
    <source>
        <dbReference type="Proteomes" id="UP000252249"/>
    </source>
</evidence>
<dbReference type="RefSeq" id="WP_113966565.1">
    <property type="nucleotide sequence ID" value="NZ_JAWVXR010000007.1"/>
</dbReference>
<evidence type="ECO:0000313" key="3">
    <source>
        <dbReference type="EMBL" id="RCU57296.1"/>
    </source>
</evidence>
<dbReference type="Proteomes" id="UP000252249">
    <property type="component" value="Unassembled WGS sequence"/>
</dbReference>
<dbReference type="InterPro" id="IPR026444">
    <property type="entry name" value="Secre_tail"/>
</dbReference>
<dbReference type="EMBL" id="QPIG01000003">
    <property type="protein sequence ID" value="RCU57296.1"/>
    <property type="molecule type" value="Genomic_DNA"/>
</dbReference>
<comment type="caution">
    <text evidence="3">The sequence shown here is derived from an EMBL/GenBank/DDBJ whole genome shotgun (WGS) entry which is preliminary data.</text>
</comment>
<keyword evidence="1" id="KW-0732">Signal</keyword>
<reference evidence="3 4" key="1">
    <citation type="submission" date="2018-07" db="EMBL/GenBank/DDBJ databases">
        <title>Oceanihabitans testaceum sp. nov., isolated from marine sediment.</title>
        <authorList>
            <person name="Li C.-M."/>
        </authorList>
    </citation>
    <scope>NUCLEOTIDE SEQUENCE [LARGE SCALE GENOMIC DNA]</scope>
    <source>
        <strain evidence="3 4">S9-10</strain>
    </source>
</reference>
<gene>
    <name evidence="3" type="ORF">DU428_08790</name>
</gene>
<accession>A0A368P4D2</accession>
<proteinExistence type="predicted"/>
<feature type="domain" description="Secretion system C-terminal sorting" evidence="2">
    <location>
        <begin position="12"/>
        <end position="40"/>
    </location>
</feature>
<name>A0A368P4D2_9FLAO</name>
<dbReference type="OrthoDB" id="6018988at2"/>
<evidence type="ECO:0000256" key="1">
    <source>
        <dbReference type="ARBA" id="ARBA00022729"/>
    </source>
</evidence>
<dbReference type="AlphaFoldDB" id="A0A368P4D2"/>
<evidence type="ECO:0000259" key="2">
    <source>
        <dbReference type="Pfam" id="PF18962"/>
    </source>
</evidence>
<keyword evidence="4" id="KW-1185">Reference proteome</keyword>
<sequence length="42" mass="4880">MFKVSYFCDNWFSLDLSNLKSGIYMLKITTDQGSITKKVIRS</sequence>
<organism evidence="3 4">
    <name type="scientific">Oceanihabitans sediminis</name>
    <dbReference type="NCBI Taxonomy" id="1812012"/>
    <lineage>
        <taxon>Bacteria</taxon>
        <taxon>Pseudomonadati</taxon>
        <taxon>Bacteroidota</taxon>
        <taxon>Flavobacteriia</taxon>
        <taxon>Flavobacteriales</taxon>
        <taxon>Flavobacteriaceae</taxon>
        <taxon>Oceanihabitans</taxon>
    </lineage>
</organism>
<protein>
    <submittedName>
        <fullName evidence="3">T9SS C-terminal target domain-containing protein</fullName>
    </submittedName>
</protein>
<dbReference type="Pfam" id="PF18962">
    <property type="entry name" value="Por_Secre_tail"/>
    <property type="match status" value="1"/>
</dbReference>